<dbReference type="HOGENOM" id="CLU_1113651_0_0_1"/>
<feature type="region of interest" description="Disordered" evidence="1">
    <location>
        <begin position="1"/>
        <end position="77"/>
    </location>
</feature>
<gene>
    <name evidence="2" type="ORF">M422DRAFT_262121</name>
</gene>
<keyword evidence="3" id="KW-1185">Reference proteome</keyword>
<organism evidence="2 3">
    <name type="scientific">Sphaerobolus stellatus (strain SS14)</name>
    <dbReference type="NCBI Taxonomy" id="990650"/>
    <lineage>
        <taxon>Eukaryota</taxon>
        <taxon>Fungi</taxon>
        <taxon>Dikarya</taxon>
        <taxon>Basidiomycota</taxon>
        <taxon>Agaricomycotina</taxon>
        <taxon>Agaricomycetes</taxon>
        <taxon>Phallomycetidae</taxon>
        <taxon>Geastrales</taxon>
        <taxon>Sphaerobolaceae</taxon>
        <taxon>Sphaerobolus</taxon>
    </lineage>
</organism>
<dbReference type="OrthoDB" id="3248009at2759"/>
<dbReference type="EMBL" id="KN837187">
    <property type="protein sequence ID" value="KIJ35539.1"/>
    <property type="molecule type" value="Genomic_DNA"/>
</dbReference>
<sequence length="272" mass="31412">MGKVNKFLASPSSRPNCPATSESETSEQQTLREEQAEKNALARQVQELERRLADAENKESITQRPSRRRHKAPQIPDEKKCIQVKNVAHKFTYMSLLWVHQPSDTFQLSLDEDYVPVDRFQSEDGWLQGQYRDLLEAIPKGWHQEMKDDLFINTFTKAMDTQRSNGSIRVRRETGAAIFRCTEEEFCQRATRFNELIGWKSNDDASSSYKVLAPILFKDYDNNIDKWKIFRNPILMRTYAALMQGPSVVKNATGSKLYVPDGSHFNVQSLWG</sequence>
<evidence type="ECO:0000313" key="3">
    <source>
        <dbReference type="Proteomes" id="UP000054279"/>
    </source>
</evidence>
<evidence type="ECO:0000313" key="2">
    <source>
        <dbReference type="EMBL" id="KIJ35539.1"/>
    </source>
</evidence>
<feature type="compositionally biased region" description="Polar residues" evidence="1">
    <location>
        <begin position="10"/>
        <end position="29"/>
    </location>
</feature>
<feature type="compositionally biased region" description="Basic and acidic residues" evidence="1">
    <location>
        <begin position="46"/>
        <end position="61"/>
    </location>
</feature>
<dbReference type="Proteomes" id="UP000054279">
    <property type="component" value="Unassembled WGS sequence"/>
</dbReference>
<proteinExistence type="predicted"/>
<protein>
    <submittedName>
        <fullName evidence="2">Uncharacterized protein</fullName>
    </submittedName>
</protein>
<feature type="non-terminal residue" evidence="2">
    <location>
        <position position="1"/>
    </location>
</feature>
<accession>A0A0C9UKY4</accession>
<evidence type="ECO:0000256" key="1">
    <source>
        <dbReference type="SAM" id="MobiDB-lite"/>
    </source>
</evidence>
<dbReference type="AlphaFoldDB" id="A0A0C9UKY4"/>
<name>A0A0C9UKY4_SPHS4</name>
<reference evidence="2 3" key="1">
    <citation type="submission" date="2014-06" db="EMBL/GenBank/DDBJ databases">
        <title>Evolutionary Origins and Diversification of the Mycorrhizal Mutualists.</title>
        <authorList>
            <consortium name="DOE Joint Genome Institute"/>
            <consortium name="Mycorrhizal Genomics Consortium"/>
            <person name="Kohler A."/>
            <person name="Kuo A."/>
            <person name="Nagy L.G."/>
            <person name="Floudas D."/>
            <person name="Copeland A."/>
            <person name="Barry K.W."/>
            <person name="Cichocki N."/>
            <person name="Veneault-Fourrey C."/>
            <person name="LaButti K."/>
            <person name="Lindquist E.A."/>
            <person name="Lipzen A."/>
            <person name="Lundell T."/>
            <person name="Morin E."/>
            <person name="Murat C."/>
            <person name="Riley R."/>
            <person name="Ohm R."/>
            <person name="Sun H."/>
            <person name="Tunlid A."/>
            <person name="Henrissat B."/>
            <person name="Grigoriev I.V."/>
            <person name="Hibbett D.S."/>
            <person name="Martin F."/>
        </authorList>
    </citation>
    <scope>NUCLEOTIDE SEQUENCE [LARGE SCALE GENOMIC DNA]</scope>
    <source>
        <strain evidence="2 3">SS14</strain>
    </source>
</reference>